<sequence length="531" mass="57705">MSLVSPPPPPPPPPPAAAAADPPLSVDIVIIGAGLSGLTAAAYLKKEGIESFLVVDEGAVGGTWRDHAFPNAGTDTEVPTYYPSFLPTPETSSQYGKRDEIMSYFKRVAKEQIGEHKFLWGVSVASAKFDGSWWALSDASGTTTLRCRFLMPAIYSISCKWPHLPAIPNRDLFAGDVERFRGQHVAIIGCGASTIQIAPAIAPVAASVTVLRRTMPYIIEQASAPMPKGRLAWAFWRLAYELRNDLYTMFDGARASSGRLAGGRGSRRLEWLLRQWVRLCFFRKREAHTLPPASQPVQCTRRCYDYCGFIEGIRRGTISLVDASVNAVSSFSASGLVLRDGSEVRADSVIFATGYKTIGGDDTTDLHYEARRLGPTSAPPRLYLSLLSPALHGCPIYCTPPRRTEDSACRILPQRATPQRDGRTVPVFRKANSILFSPACASKRYAGRTPNSAKPTFTGELRAGVAHRDFNEAQGIPVPRLLFNLYMMAQRPLHCPAPTHGAEGAPTPPISASRPGFAAAVSLLGWLHGTR</sequence>
<reference evidence="6" key="1">
    <citation type="journal article" date="2013" name="Nature">
        <title>Pan genome of the phytoplankton Emiliania underpins its global distribution.</title>
        <authorList>
            <person name="Read B.A."/>
            <person name="Kegel J."/>
            <person name="Klute M.J."/>
            <person name="Kuo A."/>
            <person name="Lefebvre S.C."/>
            <person name="Maumus F."/>
            <person name="Mayer C."/>
            <person name="Miller J."/>
            <person name="Monier A."/>
            <person name="Salamov A."/>
            <person name="Young J."/>
            <person name="Aguilar M."/>
            <person name="Claverie J.M."/>
            <person name="Frickenhaus S."/>
            <person name="Gonzalez K."/>
            <person name="Herman E.K."/>
            <person name="Lin Y.C."/>
            <person name="Napier J."/>
            <person name="Ogata H."/>
            <person name="Sarno A.F."/>
            <person name="Shmutz J."/>
            <person name="Schroeder D."/>
            <person name="de Vargas C."/>
            <person name="Verret F."/>
            <person name="von Dassow P."/>
            <person name="Valentin K."/>
            <person name="Van de Peer Y."/>
            <person name="Wheeler G."/>
            <person name="Dacks J.B."/>
            <person name="Delwiche C.F."/>
            <person name="Dyhrman S.T."/>
            <person name="Glockner G."/>
            <person name="John U."/>
            <person name="Richards T."/>
            <person name="Worden A.Z."/>
            <person name="Zhang X."/>
            <person name="Grigoriev I.V."/>
            <person name="Allen A.E."/>
            <person name="Bidle K."/>
            <person name="Borodovsky M."/>
            <person name="Bowler C."/>
            <person name="Brownlee C."/>
            <person name="Cock J.M."/>
            <person name="Elias M."/>
            <person name="Gladyshev V.N."/>
            <person name="Groth M."/>
            <person name="Guda C."/>
            <person name="Hadaegh A."/>
            <person name="Iglesias-Rodriguez M.D."/>
            <person name="Jenkins J."/>
            <person name="Jones B.M."/>
            <person name="Lawson T."/>
            <person name="Leese F."/>
            <person name="Lindquist E."/>
            <person name="Lobanov A."/>
            <person name="Lomsadze A."/>
            <person name="Malik S.B."/>
            <person name="Marsh M.E."/>
            <person name="Mackinder L."/>
            <person name="Mock T."/>
            <person name="Mueller-Roeber B."/>
            <person name="Pagarete A."/>
            <person name="Parker M."/>
            <person name="Probert I."/>
            <person name="Quesneville H."/>
            <person name="Raines C."/>
            <person name="Rensing S.A."/>
            <person name="Riano-Pachon D.M."/>
            <person name="Richier S."/>
            <person name="Rokitta S."/>
            <person name="Shiraiwa Y."/>
            <person name="Soanes D.M."/>
            <person name="van der Giezen M."/>
            <person name="Wahlund T.M."/>
            <person name="Williams B."/>
            <person name="Wilson W."/>
            <person name="Wolfe G."/>
            <person name="Wurch L.L."/>
        </authorList>
    </citation>
    <scope>NUCLEOTIDE SEQUENCE</scope>
</reference>
<dbReference type="PRINTS" id="PR00469">
    <property type="entry name" value="PNDRDTASEII"/>
</dbReference>
<name>A0A0D3K061_EMIH1</name>
<proteinExistence type="predicted"/>
<keyword evidence="2" id="KW-0274">FAD</keyword>
<dbReference type="InterPro" id="IPR036188">
    <property type="entry name" value="FAD/NAD-bd_sf"/>
</dbReference>
<dbReference type="SUPFAM" id="SSF51905">
    <property type="entry name" value="FAD/NAD(P)-binding domain"/>
    <property type="match status" value="2"/>
</dbReference>
<dbReference type="PaxDb" id="2903-EOD29146"/>
<dbReference type="PRINTS" id="PR00368">
    <property type="entry name" value="FADPNR"/>
</dbReference>
<evidence type="ECO:0000313" key="5">
    <source>
        <dbReference type="EnsemblProtists" id="EOD29146"/>
    </source>
</evidence>
<organism evidence="5 6">
    <name type="scientific">Emiliania huxleyi (strain CCMP1516)</name>
    <dbReference type="NCBI Taxonomy" id="280463"/>
    <lineage>
        <taxon>Eukaryota</taxon>
        <taxon>Haptista</taxon>
        <taxon>Haptophyta</taxon>
        <taxon>Prymnesiophyceae</taxon>
        <taxon>Isochrysidales</taxon>
        <taxon>Noelaerhabdaceae</taxon>
        <taxon>Emiliania</taxon>
    </lineage>
</organism>
<dbReference type="AlphaFoldDB" id="A0A0D3K061"/>
<evidence type="ECO:0000256" key="1">
    <source>
        <dbReference type="ARBA" id="ARBA00022630"/>
    </source>
</evidence>
<dbReference type="Gene3D" id="3.50.50.60">
    <property type="entry name" value="FAD/NAD(P)-binding domain"/>
    <property type="match status" value="1"/>
</dbReference>
<dbReference type="InterPro" id="IPR050775">
    <property type="entry name" value="FAD-binding_Monooxygenases"/>
</dbReference>
<dbReference type="PANTHER" id="PTHR43098:SF5">
    <property type="entry name" value="DUAL-FUNCTIONAL MONOOXYGENASE_METHYLTRANSFERASE PSOF"/>
    <property type="match status" value="1"/>
</dbReference>
<reference evidence="5" key="2">
    <citation type="submission" date="2024-10" db="UniProtKB">
        <authorList>
            <consortium name="EnsemblProtists"/>
        </authorList>
    </citation>
    <scope>IDENTIFICATION</scope>
</reference>
<keyword evidence="4" id="KW-0560">Oxidoreductase</keyword>
<protein>
    <recommendedName>
        <fullName evidence="7">Flavin-containing monooxygenase</fullName>
    </recommendedName>
</protein>
<dbReference type="RefSeq" id="XP_005781575.1">
    <property type="nucleotide sequence ID" value="XM_005781518.1"/>
</dbReference>
<accession>A0A0D3K061</accession>
<dbReference type="eggNOG" id="KOG1399">
    <property type="taxonomic scope" value="Eukaryota"/>
</dbReference>
<dbReference type="GO" id="GO:0004497">
    <property type="term" value="F:monooxygenase activity"/>
    <property type="evidence" value="ECO:0007669"/>
    <property type="project" value="UniProtKB-KW"/>
</dbReference>
<dbReference type="EnsemblProtists" id="EOD29146">
    <property type="protein sequence ID" value="EOD29146"/>
    <property type="gene ID" value="EMIHUDRAFT_113833"/>
</dbReference>
<evidence type="ECO:0008006" key="7">
    <source>
        <dbReference type="Google" id="ProtNLM"/>
    </source>
</evidence>
<dbReference type="Proteomes" id="UP000013827">
    <property type="component" value="Unassembled WGS sequence"/>
</dbReference>
<keyword evidence="6" id="KW-1185">Reference proteome</keyword>
<dbReference type="KEGG" id="ehx:EMIHUDRAFT_113833"/>
<keyword evidence="3" id="KW-0521">NADP</keyword>
<evidence type="ECO:0000313" key="6">
    <source>
        <dbReference type="Proteomes" id="UP000013827"/>
    </source>
</evidence>
<evidence type="ECO:0000256" key="2">
    <source>
        <dbReference type="ARBA" id="ARBA00022827"/>
    </source>
</evidence>
<dbReference type="Pfam" id="PF13738">
    <property type="entry name" value="Pyr_redox_3"/>
    <property type="match status" value="1"/>
</dbReference>
<dbReference type="PANTHER" id="PTHR43098">
    <property type="entry name" value="L-ORNITHINE N(5)-MONOOXYGENASE-RELATED"/>
    <property type="match status" value="1"/>
</dbReference>
<keyword evidence="1" id="KW-0285">Flavoprotein</keyword>
<evidence type="ECO:0000256" key="3">
    <source>
        <dbReference type="ARBA" id="ARBA00022857"/>
    </source>
</evidence>
<evidence type="ECO:0000256" key="4">
    <source>
        <dbReference type="ARBA" id="ARBA00023002"/>
    </source>
</evidence>
<dbReference type="GeneID" id="17274691"/>
<dbReference type="HOGENOM" id="CLU_596466_0_0_1"/>